<dbReference type="AlphaFoldDB" id="M2N521"/>
<dbReference type="HOGENOM" id="CLU_2249601_0_0_1"/>
<evidence type="ECO:0000313" key="1">
    <source>
        <dbReference type="EMBL" id="EMC94124.1"/>
    </source>
</evidence>
<gene>
    <name evidence="1" type="ORF">BAUCODRAFT_221421</name>
</gene>
<organism evidence="1 2">
    <name type="scientific">Baudoinia panamericana (strain UAMH 10762)</name>
    <name type="common">Angels' share fungus</name>
    <name type="synonym">Baudoinia compniacensis (strain UAMH 10762)</name>
    <dbReference type="NCBI Taxonomy" id="717646"/>
    <lineage>
        <taxon>Eukaryota</taxon>
        <taxon>Fungi</taxon>
        <taxon>Dikarya</taxon>
        <taxon>Ascomycota</taxon>
        <taxon>Pezizomycotina</taxon>
        <taxon>Dothideomycetes</taxon>
        <taxon>Dothideomycetidae</taxon>
        <taxon>Mycosphaerellales</taxon>
        <taxon>Teratosphaeriaceae</taxon>
        <taxon>Baudoinia</taxon>
    </lineage>
</organism>
<evidence type="ECO:0000313" key="2">
    <source>
        <dbReference type="Proteomes" id="UP000011761"/>
    </source>
</evidence>
<protein>
    <submittedName>
        <fullName evidence="1">Uncharacterized protein</fullName>
    </submittedName>
</protein>
<sequence length="104" mass="11528">MIIRHSSNSIRWASIAVDLRLSMHERSAKSGLGFPSSTSKDLPTQIARLYILQTIRTIHTVRATIPCASRIRDVLREGNIPCCHGSSSLYESTSTDNINGFGRK</sequence>
<dbReference type="RefSeq" id="XP_007679047.1">
    <property type="nucleotide sequence ID" value="XM_007680857.1"/>
</dbReference>
<keyword evidence="2" id="KW-1185">Reference proteome</keyword>
<reference evidence="1 2" key="1">
    <citation type="journal article" date="2012" name="PLoS Pathog.">
        <title>Diverse lifestyles and strategies of plant pathogenesis encoded in the genomes of eighteen Dothideomycetes fungi.</title>
        <authorList>
            <person name="Ohm R.A."/>
            <person name="Feau N."/>
            <person name="Henrissat B."/>
            <person name="Schoch C.L."/>
            <person name="Horwitz B.A."/>
            <person name="Barry K.W."/>
            <person name="Condon B.J."/>
            <person name="Copeland A.C."/>
            <person name="Dhillon B."/>
            <person name="Glaser F."/>
            <person name="Hesse C.N."/>
            <person name="Kosti I."/>
            <person name="LaButti K."/>
            <person name="Lindquist E.A."/>
            <person name="Lucas S."/>
            <person name="Salamov A.A."/>
            <person name="Bradshaw R.E."/>
            <person name="Ciuffetti L."/>
            <person name="Hamelin R.C."/>
            <person name="Kema G.H.J."/>
            <person name="Lawrence C."/>
            <person name="Scott J.A."/>
            <person name="Spatafora J.W."/>
            <person name="Turgeon B.G."/>
            <person name="de Wit P.J.G.M."/>
            <person name="Zhong S."/>
            <person name="Goodwin S.B."/>
            <person name="Grigoriev I.V."/>
        </authorList>
    </citation>
    <scope>NUCLEOTIDE SEQUENCE [LARGE SCALE GENOMIC DNA]</scope>
    <source>
        <strain evidence="1 2">UAMH 10762</strain>
    </source>
</reference>
<accession>M2N521</accession>
<name>M2N521_BAUPA</name>
<dbReference type="EMBL" id="KB445559">
    <property type="protein sequence ID" value="EMC94124.1"/>
    <property type="molecule type" value="Genomic_DNA"/>
</dbReference>
<dbReference type="GeneID" id="19109861"/>
<proteinExistence type="predicted"/>
<dbReference type="Proteomes" id="UP000011761">
    <property type="component" value="Unassembled WGS sequence"/>
</dbReference>
<dbReference type="KEGG" id="bcom:BAUCODRAFT_221421"/>